<dbReference type="AlphaFoldDB" id="I1ZLJ7"/>
<dbReference type="PaxDb" id="1114965-Spaf_0921"/>
<organism evidence="4 5">
    <name type="scientific">Streptococcus parasanguinis FW213</name>
    <dbReference type="NCBI Taxonomy" id="1114965"/>
    <lineage>
        <taxon>Bacteria</taxon>
        <taxon>Bacillati</taxon>
        <taxon>Bacillota</taxon>
        <taxon>Bacilli</taxon>
        <taxon>Lactobacillales</taxon>
        <taxon>Streptococcaceae</taxon>
        <taxon>Streptococcus</taxon>
    </lineage>
</organism>
<dbReference type="PATRIC" id="fig|1114965.3.peg.892"/>
<feature type="domain" description="LXG" evidence="3">
    <location>
        <begin position="7"/>
        <end position="239"/>
    </location>
</feature>
<name>I1ZLJ7_STRPA</name>
<feature type="region of interest" description="Disordered" evidence="2">
    <location>
        <begin position="642"/>
        <end position="666"/>
    </location>
</feature>
<dbReference type="STRING" id="1114965.Spaf_0921"/>
<protein>
    <recommendedName>
        <fullName evidence="3">LXG domain-containing protein</fullName>
    </recommendedName>
</protein>
<evidence type="ECO:0000256" key="2">
    <source>
        <dbReference type="SAM" id="MobiDB-lite"/>
    </source>
</evidence>
<dbReference type="Proteomes" id="UP000002865">
    <property type="component" value="Chromosome"/>
</dbReference>
<evidence type="ECO:0000259" key="3">
    <source>
        <dbReference type="PROSITE" id="PS51756"/>
    </source>
</evidence>
<evidence type="ECO:0000313" key="4">
    <source>
        <dbReference type="EMBL" id="AFJ25921.1"/>
    </source>
</evidence>
<sequence>MKRSVTMGIEVYRGSLDSQASSTGTMIEQQLKAYESLETSLTQIENSASRLSGQAYDSFRSFVTSVVQPLKEAGVALAEATQESVKKLPASYRSEVADEDLQEEKLVSDIEQCDRMIAIFHAEINEIAASKSTSAGDFQRLQRLQRIQGLNVLENIFKATKNKLQEKLNKLRAFNASSPSIFWEIDVLAQAIQIAVNQINVAWNPNTGMYSISKDLSWSDLVNETIKNKEFENEYLPKKPKDVTAFEYNQFLTGLREQSVNLKEIDGWDKYAIKGYVKGVSKRTADAKTGSELNARRDALYAETKEIGSDIYTEMYASSKLDSEAKVELVLKQLGAETDGNQFMHLTSKTHKISENLPPHGDFNMYFRRDVVKAFGDKHLNSLSGEKLTDKERKEELKKISQKEIALRQQVHFFRYYLDRQAIYYIRNHYEGANDYEKLLAYGKENNIEFDYTTGSNYHNRFNPKDGFKRPYNMKVQVPQGNSAKGKDLNNARMVEFIVNLDTGEFDSQWDAYDNHKLADGRYDSNPNNYFKDELREIANTESFNYGPSKGNNTDVSGIYQGKHGMLDVDGTPEPATRTEAKRLFRYENDLGKTDEKTAHVGQFADIVKGGGHEDYEAWQRNTKGMSEKEKMEEYNKYKSYASGIKPSDRGYNKYTRSPEYIKEHK</sequence>
<dbReference type="InterPro" id="IPR006829">
    <property type="entry name" value="LXG_dom"/>
</dbReference>
<dbReference type="PROSITE" id="PS51756">
    <property type="entry name" value="LXG"/>
    <property type="match status" value="1"/>
</dbReference>
<dbReference type="HOGENOM" id="CLU_427524_0_0_9"/>
<dbReference type="EMBL" id="CP003122">
    <property type="protein sequence ID" value="AFJ25921.1"/>
    <property type="molecule type" value="Genomic_DNA"/>
</dbReference>
<evidence type="ECO:0000256" key="1">
    <source>
        <dbReference type="ARBA" id="ARBA00034117"/>
    </source>
</evidence>
<reference evidence="4 5" key="1">
    <citation type="journal article" date="2012" name="PLoS ONE">
        <title>Complete Genome and Transcriptomes of Streptococcus parasanguinis FW213: Phylogenic Relations and Potential Virulence Mechanisms.</title>
        <authorList>
            <person name="Geng J."/>
            <person name="Chiu C.H."/>
            <person name="Tang P."/>
            <person name="Chen Y."/>
            <person name="Shieh H.R."/>
            <person name="Hu S."/>
            <person name="Chen Y.Y."/>
        </authorList>
    </citation>
    <scope>NUCLEOTIDE SEQUENCE [LARGE SCALE GENOMIC DNA]</scope>
    <source>
        <strain evidence="4 5">FW213</strain>
    </source>
</reference>
<evidence type="ECO:0000313" key="5">
    <source>
        <dbReference type="Proteomes" id="UP000002865"/>
    </source>
</evidence>
<dbReference type="InterPro" id="IPR021462">
    <property type="entry name" value="DUF3114"/>
</dbReference>
<gene>
    <name evidence="4" type="ORF">Spaf_0921</name>
</gene>
<proteinExistence type="inferred from homology"/>
<comment type="similarity">
    <text evidence="1">In the N-terminal section; belongs to the LXG family.</text>
</comment>
<dbReference type="Pfam" id="PF04740">
    <property type="entry name" value="LXG"/>
    <property type="match status" value="1"/>
</dbReference>
<dbReference type="eggNOG" id="COG5444">
    <property type="taxonomic scope" value="Bacteria"/>
</dbReference>
<dbReference type="KEGG" id="scf:Spaf_0921"/>
<dbReference type="Pfam" id="PF11311">
    <property type="entry name" value="DUF3114"/>
    <property type="match status" value="1"/>
</dbReference>
<accession>I1ZLJ7</accession>